<dbReference type="EMBL" id="MG428990">
    <property type="protein sequence ID" value="AUG87914.1"/>
    <property type="molecule type" value="Genomic_DNA"/>
</dbReference>
<name>A0A2H5BNL2_9CAUD</name>
<reference evidence="3" key="1">
    <citation type="submission" date="2017-11" db="EMBL/GenBank/DDBJ databases">
        <title>Complete Genome of Klebsiella pneumoniae Myophage Menlow.</title>
        <authorList>
            <person name="Newkirk H.N."/>
            <person name="Lessor L."/>
            <person name="Liu M."/>
        </authorList>
    </citation>
    <scope>NUCLEOTIDE SEQUENCE [LARGE SCALE GENOMIC DNA]</scope>
</reference>
<gene>
    <name evidence="2" type="ORF">CPT_Menlow_213</name>
</gene>
<accession>A0A2H5BNL2</accession>
<keyword evidence="1" id="KW-0812">Transmembrane</keyword>
<feature type="transmembrane region" description="Helical" evidence="1">
    <location>
        <begin position="39"/>
        <end position="59"/>
    </location>
</feature>
<evidence type="ECO:0000313" key="2">
    <source>
        <dbReference type="EMBL" id="AUG87914.1"/>
    </source>
</evidence>
<feature type="transmembrane region" description="Helical" evidence="1">
    <location>
        <begin position="12"/>
        <end position="33"/>
    </location>
</feature>
<evidence type="ECO:0000313" key="3">
    <source>
        <dbReference type="Proteomes" id="UP000241701"/>
    </source>
</evidence>
<keyword evidence="1" id="KW-1133">Transmembrane helix</keyword>
<keyword evidence="3" id="KW-1185">Reference proteome</keyword>
<evidence type="ECO:0000256" key="1">
    <source>
        <dbReference type="SAM" id="Phobius"/>
    </source>
</evidence>
<dbReference type="Proteomes" id="UP000241701">
    <property type="component" value="Segment"/>
</dbReference>
<sequence length="63" mass="6866">MVRLRHKPNQFALGMICGISFMICLENAVSLVAAPDFPLVRFILSGLFGAVSVVSFLIASRKL</sequence>
<keyword evidence="1" id="KW-0472">Membrane</keyword>
<organism evidence="2 3">
    <name type="scientific">Klebsiella phage Menlow</name>
    <dbReference type="NCBI Taxonomy" id="2054273"/>
    <lineage>
        <taxon>Viruses</taxon>
        <taxon>Duplodnaviria</taxon>
        <taxon>Heunggongvirae</taxon>
        <taxon>Uroviricota</taxon>
        <taxon>Caudoviricetes</taxon>
        <taxon>Pantevenvirales</taxon>
        <taxon>Ackermannviridae</taxon>
        <taxon>Taipeivirus</taxon>
        <taxon>Taipeivirus menlow</taxon>
    </lineage>
</organism>
<proteinExistence type="predicted"/>
<protein>
    <submittedName>
        <fullName evidence="2">Uncharacterized protein</fullName>
    </submittedName>
</protein>